<dbReference type="AlphaFoldDB" id="A0AAQ3SA17"/>
<evidence type="ECO:0000313" key="2">
    <source>
        <dbReference type="EMBL" id="WVZ21271.1"/>
    </source>
</evidence>
<accession>A0AAQ3SA17</accession>
<protein>
    <submittedName>
        <fullName evidence="2">Uncharacterized protein</fullName>
    </submittedName>
</protein>
<dbReference type="EMBL" id="CP144699">
    <property type="protein sequence ID" value="WVZ21271.1"/>
    <property type="molecule type" value="Genomic_DNA"/>
</dbReference>
<dbReference type="Proteomes" id="UP001374535">
    <property type="component" value="Chromosome 2"/>
</dbReference>
<keyword evidence="3" id="KW-1185">Reference proteome</keyword>
<evidence type="ECO:0000313" key="3">
    <source>
        <dbReference type="Proteomes" id="UP001374535"/>
    </source>
</evidence>
<name>A0AAQ3SA17_VIGMU</name>
<proteinExistence type="predicted"/>
<organism evidence="2 3">
    <name type="scientific">Vigna mungo</name>
    <name type="common">Black gram</name>
    <name type="synonym">Phaseolus mungo</name>
    <dbReference type="NCBI Taxonomy" id="3915"/>
    <lineage>
        <taxon>Eukaryota</taxon>
        <taxon>Viridiplantae</taxon>
        <taxon>Streptophyta</taxon>
        <taxon>Embryophyta</taxon>
        <taxon>Tracheophyta</taxon>
        <taxon>Spermatophyta</taxon>
        <taxon>Magnoliopsida</taxon>
        <taxon>eudicotyledons</taxon>
        <taxon>Gunneridae</taxon>
        <taxon>Pentapetalae</taxon>
        <taxon>rosids</taxon>
        <taxon>fabids</taxon>
        <taxon>Fabales</taxon>
        <taxon>Fabaceae</taxon>
        <taxon>Papilionoideae</taxon>
        <taxon>50 kb inversion clade</taxon>
        <taxon>NPAAA clade</taxon>
        <taxon>indigoferoid/millettioid clade</taxon>
        <taxon>Phaseoleae</taxon>
        <taxon>Vigna</taxon>
    </lineage>
</organism>
<feature type="region of interest" description="Disordered" evidence="1">
    <location>
        <begin position="77"/>
        <end position="113"/>
    </location>
</feature>
<evidence type="ECO:0000256" key="1">
    <source>
        <dbReference type="SAM" id="MobiDB-lite"/>
    </source>
</evidence>
<reference evidence="2 3" key="1">
    <citation type="journal article" date="2023" name="Life. Sci Alliance">
        <title>Evolutionary insights into 3D genome organization and epigenetic landscape of Vigna mungo.</title>
        <authorList>
            <person name="Junaid A."/>
            <person name="Singh B."/>
            <person name="Bhatia S."/>
        </authorList>
    </citation>
    <scope>NUCLEOTIDE SEQUENCE [LARGE SCALE GENOMIC DNA]</scope>
    <source>
        <strain evidence="2">Urdbean</strain>
    </source>
</reference>
<feature type="compositionally biased region" description="Polar residues" evidence="1">
    <location>
        <begin position="88"/>
        <end position="100"/>
    </location>
</feature>
<sequence length="218" mass="24761">MTSTPLLRQRQPIGNIYFNPLEGFVATPSFDDDPLEMEDKIVIAYEELYGKGETLGLKDNEGLESNAKLWIAEKKESENNNANNPKNVHQTLDSSSQLTRSRVDRPVSPGEWETNSANIKLSPFVIRAEAAEQENPESGNQVGSWISRTCLVETRWQPKNGRPFVLEVIFKIFSLEFRPPFHLRSSTSFRIITPGVKSFHPIRSVFKSEQLDVRSILL</sequence>
<gene>
    <name evidence="2" type="ORF">V8G54_008593</name>
</gene>